<dbReference type="AlphaFoldDB" id="A0A1I7GIW6"/>
<dbReference type="InterPro" id="IPR023860">
    <property type="entry name" value="FeFe-hyd_TM1266"/>
</dbReference>
<dbReference type="OrthoDB" id="9796135at2"/>
<gene>
    <name evidence="1" type="ORF">SAMN05216508_10736</name>
</gene>
<dbReference type="STRING" id="155865.SAMN05216515_10936"/>
<organism evidence="1 2">
    <name type="scientific">Eubacterium pyruvativorans</name>
    <dbReference type="NCBI Taxonomy" id="155865"/>
    <lineage>
        <taxon>Bacteria</taxon>
        <taxon>Bacillati</taxon>
        <taxon>Bacillota</taxon>
        <taxon>Clostridia</taxon>
        <taxon>Eubacteriales</taxon>
        <taxon>Eubacteriaceae</taxon>
        <taxon>Eubacterium</taxon>
    </lineage>
</organism>
<evidence type="ECO:0000313" key="2">
    <source>
        <dbReference type="Proteomes" id="UP000198817"/>
    </source>
</evidence>
<evidence type="ECO:0000313" key="1">
    <source>
        <dbReference type="EMBL" id="SFU48397.1"/>
    </source>
</evidence>
<proteinExistence type="predicted"/>
<accession>A0A1I7GIW6</accession>
<name>A0A1I7GIW6_9FIRM</name>
<dbReference type="Pfam" id="PF21699">
    <property type="entry name" value="TM1266-like"/>
    <property type="match status" value="1"/>
</dbReference>
<dbReference type="InterPro" id="IPR045865">
    <property type="entry name" value="ACT-like_dom_sf"/>
</dbReference>
<dbReference type="Proteomes" id="UP000198817">
    <property type="component" value="Unassembled WGS sequence"/>
</dbReference>
<reference evidence="1 2" key="1">
    <citation type="submission" date="2016-10" db="EMBL/GenBank/DDBJ databases">
        <authorList>
            <person name="de Groot N.N."/>
        </authorList>
    </citation>
    <scope>NUCLEOTIDE SEQUENCE [LARGE SCALE GENOMIC DNA]</scope>
    <source>
        <strain evidence="1 2">KHGC13</strain>
    </source>
</reference>
<dbReference type="Gene3D" id="3.30.70.1150">
    <property type="entry name" value="ACT-like. Chain A, domain 2"/>
    <property type="match status" value="1"/>
</dbReference>
<protein>
    <submittedName>
        <fullName evidence="1">Putative iron-only hydrogenase system regulator</fullName>
    </submittedName>
</protein>
<dbReference type="InterPro" id="IPR027271">
    <property type="entry name" value="Acetolactate_synth/TF_NikR_C"/>
</dbReference>
<dbReference type="RefSeq" id="WP_090470855.1">
    <property type="nucleotide sequence ID" value="NZ_FOWF01000009.1"/>
</dbReference>
<sequence>MEDEKRLGIVGIFVEDLEQADGVNDVIHESSSIVVARMGIPYKEREVSVISLLVDGTADEINALTGSLGRIPSVSVKSMLRKDK</sequence>
<keyword evidence="2" id="KW-1185">Reference proteome</keyword>
<dbReference type="SUPFAM" id="SSF55021">
    <property type="entry name" value="ACT-like"/>
    <property type="match status" value="1"/>
</dbReference>
<dbReference type="NCBIfam" id="TIGR03959">
    <property type="entry name" value="hyd_TM1266"/>
    <property type="match status" value="1"/>
</dbReference>
<dbReference type="EMBL" id="FPBT01000007">
    <property type="protein sequence ID" value="SFU48397.1"/>
    <property type="molecule type" value="Genomic_DNA"/>
</dbReference>